<protein>
    <submittedName>
        <fullName evidence="2">Outer membrane protein TolC</fullName>
    </submittedName>
</protein>
<gene>
    <name evidence="2" type="ORF">SAMN04487911_10430</name>
</gene>
<dbReference type="AlphaFoldDB" id="A0A1M6CRM7"/>
<dbReference type="PANTHER" id="PTHR30203">
    <property type="entry name" value="OUTER MEMBRANE CATION EFFLUX PROTEIN"/>
    <property type="match status" value="1"/>
</dbReference>
<accession>A0A1M6CRM7</accession>
<evidence type="ECO:0000313" key="2">
    <source>
        <dbReference type="EMBL" id="SHI63636.1"/>
    </source>
</evidence>
<dbReference type="InterPro" id="IPR010131">
    <property type="entry name" value="MdtP/NodT-like"/>
</dbReference>
<keyword evidence="1" id="KW-0732">Signal</keyword>
<dbReference type="STRING" id="558155.SAMN04487911_10430"/>
<feature type="chain" id="PRO_5012002616" evidence="1">
    <location>
        <begin position="28"/>
        <end position="404"/>
    </location>
</feature>
<dbReference type="EMBL" id="FQYX01000004">
    <property type="protein sequence ID" value="SHI63636.1"/>
    <property type="molecule type" value="Genomic_DNA"/>
</dbReference>
<evidence type="ECO:0000313" key="3">
    <source>
        <dbReference type="Proteomes" id="UP000184231"/>
    </source>
</evidence>
<dbReference type="OrthoDB" id="1680428at2"/>
<organism evidence="2 3">
    <name type="scientific">Arenibacter nanhaiticus</name>
    <dbReference type="NCBI Taxonomy" id="558155"/>
    <lineage>
        <taxon>Bacteria</taxon>
        <taxon>Pseudomonadati</taxon>
        <taxon>Bacteroidota</taxon>
        <taxon>Flavobacteriia</taxon>
        <taxon>Flavobacteriales</taxon>
        <taxon>Flavobacteriaceae</taxon>
        <taxon>Arenibacter</taxon>
    </lineage>
</organism>
<evidence type="ECO:0000256" key="1">
    <source>
        <dbReference type="SAM" id="SignalP"/>
    </source>
</evidence>
<dbReference type="PANTHER" id="PTHR30203:SF30">
    <property type="entry name" value="OUTER MEMBRANE PROTEIN-RELATED"/>
    <property type="match status" value="1"/>
</dbReference>
<dbReference type="Gene3D" id="1.20.1600.10">
    <property type="entry name" value="Outer membrane efflux proteins (OEP)"/>
    <property type="match status" value="1"/>
</dbReference>
<name>A0A1M6CRM7_9FLAO</name>
<dbReference type="RefSeq" id="WP_072763273.1">
    <property type="nucleotide sequence ID" value="NZ_FQYX01000004.1"/>
</dbReference>
<feature type="signal peptide" evidence="1">
    <location>
        <begin position="1"/>
        <end position="27"/>
    </location>
</feature>
<sequence length="404" mass="45761">MRTHYKYHTSKGGLLFAALLLTISVQSQDLGSLVMEAYANNPDIKAFELQYQVAIEKTKEVNALPNTTMEAMVLANPPENIAMSEMAQFEVMQMFPWFKTITARENYASSLAEAQYEDIAIAKRKLAASVSQSYYALFANQGKQKVLVENIALLKTYETLALNALEVGKASAVDVLRLQMRQNELLALKKVLEQEYLSEQSQLNSLLNRDKNTPVLVTIELDGLSEELPYDANNLQLHPELLKYDKLFKSVTQSELLNQKESAPMLGLGMNYTIMGMHKNMVMPMVSLSIPIFNNSFKSKSRQNEIKQQEIIVQKQSKLNTLEAVLDKAVKARKAARINYEIQAQNLAQAKNAEEILLKSYETGTIDFRDVLEVQELQLKFQTGQIEAMRDFQVQSTIIHYLSK</sequence>
<reference evidence="2 3" key="1">
    <citation type="submission" date="2016-11" db="EMBL/GenBank/DDBJ databases">
        <authorList>
            <person name="Jaros S."/>
            <person name="Januszkiewicz K."/>
            <person name="Wedrychowicz H."/>
        </authorList>
    </citation>
    <scope>NUCLEOTIDE SEQUENCE [LARGE SCALE GENOMIC DNA]</scope>
    <source>
        <strain evidence="2 3">CGMCC 1.8863</strain>
    </source>
</reference>
<keyword evidence="3" id="KW-1185">Reference proteome</keyword>
<dbReference type="GO" id="GO:0015562">
    <property type="term" value="F:efflux transmembrane transporter activity"/>
    <property type="evidence" value="ECO:0007669"/>
    <property type="project" value="InterPro"/>
</dbReference>
<proteinExistence type="predicted"/>
<dbReference type="Proteomes" id="UP000184231">
    <property type="component" value="Unassembled WGS sequence"/>
</dbReference>
<dbReference type="SUPFAM" id="SSF56954">
    <property type="entry name" value="Outer membrane efflux proteins (OEP)"/>
    <property type="match status" value="1"/>
</dbReference>